<reference evidence="1" key="1">
    <citation type="submission" date="2021-03" db="EMBL/GenBank/DDBJ databases">
        <authorList>
            <person name="Palmer J.M."/>
        </authorList>
    </citation>
    <scope>NUCLEOTIDE SEQUENCE</scope>
    <source>
        <strain evidence="1">ARV_011</strain>
    </source>
</reference>
<gene>
    <name evidence="1" type="ORF">KQ657_004789</name>
</gene>
<dbReference type="AlphaFoldDB" id="A0A9P7V9V0"/>
<dbReference type="RefSeq" id="XP_043049628.1">
    <property type="nucleotide sequence ID" value="XM_043195455.1"/>
</dbReference>
<dbReference type="GeneID" id="66118163"/>
<sequence length="188" mass="20727">MSSNSNISYSIKERYHLLTDEVVKQLNETDEILHHYFKVHTKKEIIYLAADLKADSDSESDFEFDSDSENESLPQLANYLLCFQVSMAKTDPMNSVQAILAQEYSMAASNSTSGKSSSLDSTQLTSTTTPILDGVLPQQGSHEDDGIEQDEISSLTIAHSDVSDCGSDVMIIDAAKYYFSINSSVSKE</sequence>
<proteinExistence type="predicted"/>
<protein>
    <submittedName>
        <fullName evidence="1">Uncharacterized protein</fullName>
    </submittedName>
</protein>
<evidence type="ECO:0000313" key="1">
    <source>
        <dbReference type="EMBL" id="KAG7194081.1"/>
    </source>
</evidence>
<accession>A0A9P7V9V0</accession>
<keyword evidence="2" id="KW-1185">Reference proteome</keyword>
<comment type="caution">
    <text evidence="1">The sequence shown here is derived from an EMBL/GenBank/DDBJ whole genome shotgun (WGS) entry which is preliminary data.</text>
</comment>
<dbReference type="Proteomes" id="UP000790833">
    <property type="component" value="Unassembled WGS sequence"/>
</dbReference>
<organism evidence="1 2">
    <name type="scientific">Scheffersomyces spartinae</name>
    <dbReference type="NCBI Taxonomy" id="45513"/>
    <lineage>
        <taxon>Eukaryota</taxon>
        <taxon>Fungi</taxon>
        <taxon>Dikarya</taxon>
        <taxon>Ascomycota</taxon>
        <taxon>Saccharomycotina</taxon>
        <taxon>Pichiomycetes</taxon>
        <taxon>Debaryomycetaceae</taxon>
        <taxon>Scheffersomyces</taxon>
    </lineage>
</organism>
<evidence type="ECO:0000313" key="2">
    <source>
        <dbReference type="Proteomes" id="UP000790833"/>
    </source>
</evidence>
<name>A0A9P7V9V0_9ASCO</name>
<dbReference type="EMBL" id="JAHMUF010000008">
    <property type="protein sequence ID" value="KAG7194081.1"/>
    <property type="molecule type" value="Genomic_DNA"/>
</dbReference>